<keyword evidence="4" id="KW-0963">Cytoplasm</keyword>
<dbReference type="FunFam" id="3.50.80.10:FF:000001">
    <property type="entry name" value="D-aminoacyl-tRNA deacylase"/>
    <property type="match status" value="1"/>
</dbReference>
<protein>
    <recommendedName>
        <fullName evidence="4">D-aminoacyl-tRNA deacylase</fullName>
        <ecNumber evidence="4">3.1.1.96</ecNumber>
    </recommendedName>
</protein>
<keyword evidence="4" id="KW-0378">Hydrolase</keyword>
<dbReference type="EC" id="3.1.1.96" evidence="4"/>
<dbReference type="AlphaFoldDB" id="A0A8C4N382"/>
<evidence type="ECO:0000256" key="1">
    <source>
        <dbReference type="ARBA" id="ARBA00009673"/>
    </source>
</evidence>
<dbReference type="CDD" id="cd00563">
    <property type="entry name" value="Dtyr_deacylase"/>
    <property type="match status" value="1"/>
</dbReference>
<dbReference type="GO" id="GO:0005737">
    <property type="term" value="C:cytoplasm"/>
    <property type="evidence" value="ECO:0007669"/>
    <property type="project" value="UniProtKB-SubCell"/>
</dbReference>
<evidence type="ECO:0000256" key="5">
    <source>
        <dbReference type="SAM" id="MobiDB-lite"/>
    </source>
</evidence>
<dbReference type="PANTHER" id="PTHR10472:SF5">
    <property type="entry name" value="D-AMINOACYL-TRNA DEACYLASE 1"/>
    <property type="match status" value="1"/>
</dbReference>
<sequence>MRAVVQRVTSAAVTVGAEQVSSIGKGLCVLLGISRDDTQRDIDFMIRKLLNLRIFEDDSGKMWTRSISDRGLEILCISQFTLQCILKGNKPDFHLAMPADKAEPFYRDFLEQLCKAHGAHLVKDGRFGARMQVHIQNDGPVTIELQSPPSSNDPKEVAQLDKQLQRRPKETSNPGRLA</sequence>
<evidence type="ECO:0000256" key="4">
    <source>
        <dbReference type="RuleBase" id="RU003470"/>
    </source>
</evidence>
<dbReference type="InterPro" id="IPR003732">
    <property type="entry name" value="Daa-tRNA_deacyls_DTD"/>
</dbReference>
<accession>A0A8C4N382</accession>
<keyword evidence="4" id="KW-0694">RNA-binding</keyword>
<proteinExistence type="inferred from homology"/>
<organism evidence="6 7">
    <name type="scientific">Eptatretus burgeri</name>
    <name type="common">Inshore hagfish</name>
    <dbReference type="NCBI Taxonomy" id="7764"/>
    <lineage>
        <taxon>Eukaryota</taxon>
        <taxon>Metazoa</taxon>
        <taxon>Chordata</taxon>
        <taxon>Craniata</taxon>
        <taxon>Vertebrata</taxon>
        <taxon>Cyclostomata</taxon>
        <taxon>Myxini</taxon>
        <taxon>Myxiniformes</taxon>
        <taxon>Myxinidae</taxon>
        <taxon>Eptatretinae</taxon>
        <taxon>Eptatretus</taxon>
    </lineage>
</organism>
<evidence type="ECO:0000256" key="2">
    <source>
        <dbReference type="ARBA" id="ARBA00047676"/>
    </source>
</evidence>
<dbReference type="SUPFAM" id="SSF69500">
    <property type="entry name" value="DTD-like"/>
    <property type="match status" value="1"/>
</dbReference>
<keyword evidence="7" id="KW-1185">Reference proteome</keyword>
<dbReference type="GO" id="GO:0051500">
    <property type="term" value="F:D-tyrosyl-tRNA(Tyr) deacylase activity"/>
    <property type="evidence" value="ECO:0007669"/>
    <property type="project" value="TreeGrafter"/>
</dbReference>
<dbReference type="Ensembl" id="ENSEBUT00000002054.1">
    <property type="protein sequence ID" value="ENSEBUP00000001720.1"/>
    <property type="gene ID" value="ENSEBUG00000001427.1"/>
</dbReference>
<name>A0A8C4N382_EPTBU</name>
<dbReference type="GO" id="GO:0106026">
    <property type="term" value="F:Gly-tRNA(Ala) deacylase activity"/>
    <property type="evidence" value="ECO:0007669"/>
    <property type="project" value="Ensembl"/>
</dbReference>
<keyword evidence="4" id="KW-0820">tRNA-binding</keyword>
<dbReference type="Gene3D" id="3.50.80.10">
    <property type="entry name" value="D-tyrosyl-tRNA(Tyr) deacylase"/>
    <property type="match status" value="1"/>
</dbReference>
<feature type="region of interest" description="Disordered" evidence="5">
    <location>
        <begin position="141"/>
        <end position="178"/>
    </location>
</feature>
<dbReference type="GeneTree" id="ENSGT00940000153431"/>
<dbReference type="InterPro" id="IPR023509">
    <property type="entry name" value="DTD-like_sf"/>
</dbReference>
<reference evidence="6" key="2">
    <citation type="submission" date="2025-09" db="UniProtKB">
        <authorList>
            <consortium name="Ensembl"/>
        </authorList>
    </citation>
    <scope>IDENTIFICATION</scope>
</reference>
<evidence type="ECO:0000313" key="7">
    <source>
        <dbReference type="Proteomes" id="UP000694388"/>
    </source>
</evidence>
<comment type="similarity">
    <text evidence="1 4">Belongs to the DTD family.</text>
</comment>
<dbReference type="Proteomes" id="UP000694388">
    <property type="component" value="Unplaced"/>
</dbReference>
<evidence type="ECO:0000313" key="6">
    <source>
        <dbReference type="Ensembl" id="ENSEBUP00000001720.1"/>
    </source>
</evidence>
<comment type="catalytic activity">
    <reaction evidence="3">
        <text>a D-aminoacyl-tRNA + H2O = a tRNA + a D-alpha-amino acid + H(+)</text>
        <dbReference type="Rhea" id="RHEA:13953"/>
        <dbReference type="Rhea" id="RHEA-COMP:10123"/>
        <dbReference type="Rhea" id="RHEA-COMP:10124"/>
        <dbReference type="ChEBI" id="CHEBI:15377"/>
        <dbReference type="ChEBI" id="CHEBI:15378"/>
        <dbReference type="ChEBI" id="CHEBI:59871"/>
        <dbReference type="ChEBI" id="CHEBI:78442"/>
        <dbReference type="ChEBI" id="CHEBI:79333"/>
        <dbReference type="EC" id="3.1.1.96"/>
    </reaction>
</comment>
<reference evidence="6" key="1">
    <citation type="submission" date="2025-08" db="UniProtKB">
        <authorList>
            <consortium name="Ensembl"/>
        </authorList>
    </citation>
    <scope>IDENTIFICATION</scope>
</reference>
<dbReference type="GO" id="GO:0000049">
    <property type="term" value="F:tRNA binding"/>
    <property type="evidence" value="ECO:0007669"/>
    <property type="project" value="UniProtKB-KW"/>
</dbReference>
<dbReference type="Pfam" id="PF02580">
    <property type="entry name" value="Tyr_Deacylase"/>
    <property type="match status" value="1"/>
</dbReference>
<evidence type="ECO:0000256" key="3">
    <source>
        <dbReference type="ARBA" id="ARBA00048018"/>
    </source>
</evidence>
<dbReference type="PANTHER" id="PTHR10472">
    <property type="entry name" value="D-TYROSYL-TRNA TYR DEACYLASE"/>
    <property type="match status" value="1"/>
</dbReference>
<feature type="compositionally biased region" description="Basic and acidic residues" evidence="5">
    <location>
        <begin position="153"/>
        <end position="170"/>
    </location>
</feature>
<dbReference type="NCBIfam" id="TIGR00256">
    <property type="entry name" value="D-aminoacyl-tRNA deacylase"/>
    <property type="match status" value="1"/>
</dbReference>
<comment type="subcellular location">
    <subcellularLocation>
        <location evidence="4">Cytoplasm</location>
    </subcellularLocation>
</comment>
<dbReference type="OMA" id="VFGADMK"/>
<dbReference type="HAMAP" id="MF_00518">
    <property type="entry name" value="Deacylase_Dtd"/>
    <property type="match status" value="1"/>
</dbReference>
<comment type="catalytic activity">
    <reaction evidence="2">
        <text>glycyl-tRNA(Ala) + H2O = tRNA(Ala) + glycine + H(+)</text>
        <dbReference type="Rhea" id="RHEA:53744"/>
        <dbReference type="Rhea" id="RHEA-COMP:9657"/>
        <dbReference type="Rhea" id="RHEA-COMP:13640"/>
        <dbReference type="ChEBI" id="CHEBI:15377"/>
        <dbReference type="ChEBI" id="CHEBI:15378"/>
        <dbReference type="ChEBI" id="CHEBI:57305"/>
        <dbReference type="ChEBI" id="CHEBI:78442"/>
        <dbReference type="ChEBI" id="CHEBI:78522"/>
        <dbReference type="EC" id="3.1.1.96"/>
    </reaction>
</comment>